<dbReference type="RefSeq" id="WP_103684349.1">
    <property type="nucleotide sequence ID" value="NZ_PQGG01000023.1"/>
</dbReference>
<gene>
    <name evidence="1" type="ORF">C0068_09945</name>
</gene>
<dbReference type="EMBL" id="PQGG01000023">
    <property type="protein sequence ID" value="POP52833.1"/>
    <property type="molecule type" value="Genomic_DNA"/>
</dbReference>
<evidence type="ECO:0000313" key="2">
    <source>
        <dbReference type="Proteomes" id="UP000237222"/>
    </source>
</evidence>
<organism evidence="1 2">
    <name type="scientific">Zhongshania marina</name>
    <dbReference type="NCBI Taxonomy" id="2304603"/>
    <lineage>
        <taxon>Bacteria</taxon>
        <taxon>Pseudomonadati</taxon>
        <taxon>Pseudomonadota</taxon>
        <taxon>Gammaproteobacteria</taxon>
        <taxon>Cellvibrionales</taxon>
        <taxon>Spongiibacteraceae</taxon>
        <taxon>Zhongshania</taxon>
    </lineage>
</organism>
<name>A0A2S4HFR5_9GAMM</name>
<sequence length="285" mass="32794">MDDFYSPAQRSLSNRFAHWREQGRRRRSIEINLEGRSPAQYVNLDKSVDRPDVFLVPRNKTRSSLLGLHPANNPYVQTLCEFDQGHQQYTGSAMETHYSCFQPQSAASVLGLTDGELSKLHPDAAVLPWWAAVDKSILDSMDIHQRRLRYRRPERYGLDEKLDYGCQFYGPVSKGVGELEYRRHIETHQLVKKNGYLPYMHGHLTGQFLLSDNDWVWVCHKGNHRYVSLLRLNLEYIPVAFSSKPGSSVVVQRKDVEHWPNVANGLFSTAEALQVFDRFISATNS</sequence>
<reference evidence="1" key="1">
    <citation type="submission" date="2018-01" db="EMBL/GenBank/DDBJ databases">
        <authorList>
            <person name="Yu X.-D."/>
        </authorList>
    </citation>
    <scope>NUCLEOTIDE SEQUENCE</scope>
    <source>
        <strain evidence="1">ZX-21</strain>
    </source>
</reference>
<dbReference type="OrthoDB" id="2865096at2"/>
<evidence type="ECO:0000313" key="1">
    <source>
        <dbReference type="EMBL" id="POP52833.1"/>
    </source>
</evidence>
<dbReference type="Proteomes" id="UP000237222">
    <property type="component" value="Unassembled WGS sequence"/>
</dbReference>
<proteinExistence type="predicted"/>
<protein>
    <submittedName>
        <fullName evidence="1">Uncharacterized protein</fullName>
    </submittedName>
</protein>
<accession>A0A2S4HFR5</accession>
<dbReference type="AlphaFoldDB" id="A0A2S4HFR5"/>
<comment type="caution">
    <text evidence="1">The sequence shown here is derived from an EMBL/GenBank/DDBJ whole genome shotgun (WGS) entry which is preliminary data.</text>
</comment>